<evidence type="ECO:0000313" key="3">
    <source>
        <dbReference type="Proteomes" id="UP000705823"/>
    </source>
</evidence>
<organism evidence="2 3">
    <name type="scientific">Halonotius terrestris</name>
    <dbReference type="NCBI Taxonomy" id="2487750"/>
    <lineage>
        <taxon>Archaea</taxon>
        <taxon>Methanobacteriati</taxon>
        <taxon>Methanobacteriota</taxon>
        <taxon>Stenosarchaea group</taxon>
        <taxon>Halobacteria</taxon>
        <taxon>Halobacteriales</taxon>
        <taxon>Haloferacaceae</taxon>
        <taxon>Halonotius</taxon>
    </lineage>
</organism>
<dbReference type="AlphaFoldDB" id="A0A8J8P9S3"/>
<keyword evidence="1" id="KW-1133">Transmembrane helix</keyword>
<dbReference type="EMBL" id="RKLU01000011">
    <property type="protein sequence ID" value="TQQ78598.1"/>
    <property type="molecule type" value="Genomic_DNA"/>
</dbReference>
<evidence type="ECO:0000313" key="2">
    <source>
        <dbReference type="EMBL" id="TQQ78598.1"/>
    </source>
</evidence>
<feature type="transmembrane region" description="Helical" evidence="1">
    <location>
        <begin position="269"/>
        <end position="291"/>
    </location>
</feature>
<accession>A0A8J8P9S3</accession>
<comment type="caution">
    <text evidence="2">The sequence shown here is derived from an EMBL/GenBank/DDBJ whole genome shotgun (WGS) entry which is preliminary data.</text>
</comment>
<keyword evidence="1" id="KW-0472">Membrane</keyword>
<feature type="transmembrane region" description="Helical" evidence="1">
    <location>
        <begin position="16"/>
        <end position="35"/>
    </location>
</feature>
<reference evidence="2" key="1">
    <citation type="submission" date="2019-02" db="EMBL/GenBank/DDBJ databases">
        <title>Halonotius sp. a new haloarchaeum isolated from saline soil.</title>
        <authorList>
            <person name="Duran-Viseras A."/>
            <person name="Sanchez-Porro C."/>
            <person name="Ventosa A."/>
        </authorList>
    </citation>
    <scope>NUCLEOTIDE SEQUENCE</scope>
    <source>
        <strain evidence="2">F15B</strain>
    </source>
</reference>
<name>A0A8J8P9S3_9EURY</name>
<protein>
    <submittedName>
        <fullName evidence="2">Uncharacterized protein</fullName>
    </submittedName>
</protein>
<sequence>MTVTPLQLAGIGTRQLALIGGGALVIVLIAVVLLIGRARGWFARDPMQQLAQSLDAIRGDSDVVALLPYDDGTFFLKAADFDKELIGGQGGYETEDGDKIVLDGGGEPVREFLGVPLLLALDPTEHASAVDPIKSLVAQKHSLGQWLKVDKQGNVLAAGDGVLQAADDVDVGLEDSMVDEYAQEHEVSMDAALATLEQQGDITKVMDIAPPSGVRADGGELVVEEASHIAIDQSKAADLMPTTTSTVELNTALDKARMEEYEEGRNVKYMVYGIIIGFLGALIGGGVFLGLNAVV</sequence>
<dbReference type="RefSeq" id="WP_142980724.1">
    <property type="nucleotide sequence ID" value="NZ_RKLU01000011.1"/>
</dbReference>
<keyword evidence="3" id="KW-1185">Reference proteome</keyword>
<gene>
    <name evidence="2" type="ORF">EGH24_13835</name>
</gene>
<proteinExistence type="predicted"/>
<keyword evidence="1" id="KW-0812">Transmembrane</keyword>
<evidence type="ECO:0000256" key="1">
    <source>
        <dbReference type="SAM" id="Phobius"/>
    </source>
</evidence>
<dbReference type="Proteomes" id="UP000705823">
    <property type="component" value="Unassembled WGS sequence"/>
</dbReference>